<keyword evidence="1" id="KW-0175">Coiled coil</keyword>
<accession>A0A3G5AB98</accession>
<dbReference type="EMBL" id="MK072409">
    <property type="protein sequence ID" value="AYV84506.1"/>
    <property type="molecule type" value="Genomic_DNA"/>
</dbReference>
<protein>
    <submittedName>
        <fullName evidence="2">Uncharacterized protein</fullName>
    </submittedName>
</protein>
<evidence type="ECO:0000313" key="2">
    <source>
        <dbReference type="EMBL" id="AYV84506.1"/>
    </source>
</evidence>
<evidence type="ECO:0000256" key="1">
    <source>
        <dbReference type="SAM" id="Coils"/>
    </source>
</evidence>
<feature type="coiled-coil region" evidence="1">
    <location>
        <begin position="82"/>
        <end position="121"/>
    </location>
</feature>
<organism evidence="2">
    <name type="scientific">Hyperionvirus sp</name>
    <dbReference type="NCBI Taxonomy" id="2487770"/>
    <lineage>
        <taxon>Viruses</taxon>
        <taxon>Varidnaviria</taxon>
        <taxon>Bamfordvirae</taxon>
        <taxon>Nucleocytoviricota</taxon>
        <taxon>Megaviricetes</taxon>
        <taxon>Imitervirales</taxon>
        <taxon>Mimiviridae</taxon>
        <taxon>Klosneuvirinae</taxon>
    </lineage>
</organism>
<reference evidence="2" key="1">
    <citation type="submission" date="2018-10" db="EMBL/GenBank/DDBJ databases">
        <title>Hidden diversity of soil giant viruses.</title>
        <authorList>
            <person name="Schulz F."/>
            <person name="Alteio L."/>
            <person name="Goudeau D."/>
            <person name="Ryan E.M."/>
            <person name="Malmstrom R.R."/>
            <person name="Blanchard J."/>
            <person name="Woyke T."/>
        </authorList>
    </citation>
    <scope>NUCLEOTIDE SEQUENCE</scope>
    <source>
        <strain evidence="2">HYV1</strain>
    </source>
</reference>
<name>A0A3G5AB98_9VIRU</name>
<proteinExistence type="predicted"/>
<sequence length="272" mass="32210">MESIAIGTIISRGTPIEVNENILRSYLIKSAYDKHELVQLNADALYRTKFVYRLDYHPERVHLLLDYLAGYTSDVSGIEYLLKYLEVDIDSATKEKNRLAREKLEQERKVAQDKLEKIVSSMKDSSFSYSALFTWIEDVPEEKVPKGNRIPINVRKPYVDSEIKRFNEEIYDERPDLDIARASMKKYINEKSTFSKIEGYYYFFPESLSKKDLDYILKTVYDDEFKTNCLEFYKQPANYQRGDRIYQFKIADIVYDYESKMIGFCKGYKRIE</sequence>
<gene>
    <name evidence="2" type="ORF">Hyperionvirus27_26</name>
</gene>